<evidence type="ECO:0000313" key="3">
    <source>
        <dbReference type="Proteomes" id="UP000823388"/>
    </source>
</evidence>
<comment type="caution">
    <text evidence="2">The sequence shown here is derived from an EMBL/GenBank/DDBJ whole genome shotgun (WGS) entry which is preliminary data.</text>
</comment>
<keyword evidence="3" id="KW-1185">Reference proteome</keyword>
<gene>
    <name evidence="2" type="ORF">PVAP13_3NG150501</name>
</gene>
<feature type="region of interest" description="Disordered" evidence="1">
    <location>
        <begin position="206"/>
        <end position="232"/>
    </location>
</feature>
<dbReference type="EMBL" id="CM029042">
    <property type="protein sequence ID" value="KAG2620137.1"/>
    <property type="molecule type" value="Genomic_DNA"/>
</dbReference>
<feature type="compositionally biased region" description="Basic and acidic residues" evidence="1">
    <location>
        <begin position="78"/>
        <end position="93"/>
    </location>
</feature>
<sequence>MTREERRERKTERGGCGRQSPVEEVGGGPEKRSPGQLGQAHPRQTGRPVARRNAPPPPPTGKRAAATWRRGRRGSRRRGGDVRTGRSGSRREGGATAADPAGQCAAVPVGRRRRAKKSAGVGDAVRQIPAAADPGEDDPQQQIPGRMTPDAPMKKQGRGEATDDASKVSSIMICCCLTTTAADQIDLPRHLEDRQIEDLPWRGWRARPPVIDISPGRRGASRSSRGRAGCAS</sequence>
<dbReference type="AlphaFoldDB" id="A0A8T0UCV2"/>
<evidence type="ECO:0000313" key="2">
    <source>
        <dbReference type="EMBL" id="KAG2620137.1"/>
    </source>
</evidence>
<evidence type="ECO:0000256" key="1">
    <source>
        <dbReference type="SAM" id="MobiDB-lite"/>
    </source>
</evidence>
<accession>A0A8T0UCV2</accession>
<reference evidence="2" key="1">
    <citation type="submission" date="2020-05" db="EMBL/GenBank/DDBJ databases">
        <title>WGS assembly of Panicum virgatum.</title>
        <authorList>
            <person name="Lovell J.T."/>
            <person name="Jenkins J."/>
            <person name="Shu S."/>
            <person name="Juenger T.E."/>
            <person name="Schmutz J."/>
        </authorList>
    </citation>
    <scope>NUCLEOTIDE SEQUENCE</scope>
    <source>
        <strain evidence="2">AP13</strain>
    </source>
</reference>
<name>A0A8T0UCV2_PANVG</name>
<feature type="compositionally biased region" description="Basic and acidic residues" evidence="1">
    <location>
        <begin position="1"/>
        <end position="15"/>
    </location>
</feature>
<feature type="region of interest" description="Disordered" evidence="1">
    <location>
        <begin position="1"/>
        <end position="167"/>
    </location>
</feature>
<protein>
    <submittedName>
        <fullName evidence="2">Uncharacterized protein</fullName>
    </submittedName>
</protein>
<feature type="compositionally biased region" description="Basic and acidic residues" evidence="1">
    <location>
        <begin position="157"/>
        <end position="166"/>
    </location>
</feature>
<organism evidence="2 3">
    <name type="scientific">Panicum virgatum</name>
    <name type="common">Blackwell switchgrass</name>
    <dbReference type="NCBI Taxonomy" id="38727"/>
    <lineage>
        <taxon>Eukaryota</taxon>
        <taxon>Viridiplantae</taxon>
        <taxon>Streptophyta</taxon>
        <taxon>Embryophyta</taxon>
        <taxon>Tracheophyta</taxon>
        <taxon>Spermatophyta</taxon>
        <taxon>Magnoliopsida</taxon>
        <taxon>Liliopsida</taxon>
        <taxon>Poales</taxon>
        <taxon>Poaceae</taxon>
        <taxon>PACMAD clade</taxon>
        <taxon>Panicoideae</taxon>
        <taxon>Panicodae</taxon>
        <taxon>Paniceae</taxon>
        <taxon>Panicinae</taxon>
        <taxon>Panicum</taxon>
        <taxon>Panicum sect. Hiantes</taxon>
    </lineage>
</organism>
<proteinExistence type="predicted"/>
<dbReference type="Proteomes" id="UP000823388">
    <property type="component" value="Chromosome 3N"/>
</dbReference>
<feature type="compositionally biased region" description="Low complexity" evidence="1">
    <location>
        <begin position="216"/>
        <end position="232"/>
    </location>
</feature>